<evidence type="ECO:0000313" key="2">
    <source>
        <dbReference type="Proteomes" id="UP000002646"/>
    </source>
</evidence>
<accession>J1JPX8</accession>
<sequence>MFFSYFNLTYTSSISGLSVKTRYALEVPEQHPQKSLINNPTTKANKREKIASGAMREKISHFSKELQEGLEKITNNTNKQFQAINR</sequence>
<organism evidence="1 2">
    <name type="scientific">Cardidatus Bartonella washoeensis 085-0475</name>
    <dbReference type="NCBI Taxonomy" id="1094564"/>
    <lineage>
        <taxon>Bacteria</taxon>
        <taxon>Pseudomonadati</taxon>
        <taxon>Pseudomonadota</taxon>
        <taxon>Alphaproteobacteria</taxon>
        <taxon>Hyphomicrobiales</taxon>
        <taxon>Bartonellaceae</taxon>
        <taxon>Bartonella</taxon>
    </lineage>
</organism>
<reference evidence="1 2" key="1">
    <citation type="submission" date="2012-03" db="EMBL/GenBank/DDBJ databases">
        <title>The Genome Sequence of Bartonella washoensis 085-0475.</title>
        <authorList>
            <consortium name="The Broad Institute Genome Sequencing Platform"/>
            <consortium name="The Broad Institute Genome Sequencing Center for Infectious Disease"/>
            <person name="Feldgarden M."/>
            <person name="Kirby J."/>
            <person name="Kosoy M."/>
            <person name="Birtles R."/>
            <person name="Probert W.S."/>
            <person name="Chiaraviglio L."/>
            <person name="Young S.K."/>
            <person name="Zeng Q."/>
            <person name="Gargeya S."/>
            <person name="Fitzgerald M."/>
            <person name="Haas B."/>
            <person name="Abouelleil A."/>
            <person name="Alvarado L."/>
            <person name="Arachchi H.M."/>
            <person name="Berlin A."/>
            <person name="Chapman S.B."/>
            <person name="Gearin G."/>
            <person name="Goldberg J."/>
            <person name="Griggs A."/>
            <person name="Gujja S."/>
            <person name="Hansen M."/>
            <person name="Heiman D."/>
            <person name="Howarth C."/>
            <person name="Larimer J."/>
            <person name="Lui A."/>
            <person name="MacDonald P.J.P."/>
            <person name="McCowen C."/>
            <person name="Montmayeur A."/>
            <person name="Murphy C."/>
            <person name="Neiman D."/>
            <person name="Pearson M."/>
            <person name="Priest M."/>
            <person name="Roberts A."/>
            <person name="Saif S."/>
            <person name="Shea T."/>
            <person name="Sisk P."/>
            <person name="Stolte C."/>
            <person name="Sykes S."/>
            <person name="Wortman J."/>
            <person name="Nusbaum C."/>
            <person name="Birren B."/>
        </authorList>
    </citation>
    <scope>NUCLEOTIDE SEQUENCE [LARGE SCALE GENOMIC DNA]</scope>
    <source>
        <strain evidence="1 2">085-0475</strain>
    </source>
</reference>
<dbReference type="PATRIC" id="fig|1094564.3.peg.124"/>
<dbReference type="Proteomes" id="UP000002646">
    <property type="component" value="Unassembled WGS sequence"/>
</dbReference>
<gene>
    <name evidence="1" type="ORF">MCW_00080</name>
</gene>
<name>J1JPX8_9HYPH</name>
<proteinExistence type="predicted"/>
<dbReference type="HOGENOM" id="CLU_2491552_0_0_5"/>
<protein>
    <submittedName>
        <fullName evidence="1">Uncharacterized protein</fullName>
    </submittedName>
</protein>
<dbReference type="AlphaFoldDB" id="J1JPX8"/>
<evidence type="ECO:0000313" key="1">
    <source>
        <dbReference type="EMBL" id="EJF86857.1"/>
    </source>
</evidence>
<dbReference type="RefSeq" id="WP_006924887.1">
    <property type="nucleotide sequence ID" value="NZ_JH725101.1"/>
</dbReference>
<dbReference type="STRING" id="1094564.MCW_00080"/>
<dbReference type="EMBL" id="AILX01000002">
    <property type="protein sequence ID" value="EJF86857.1"/>
    <property type="molecule type" value="Genomic_DNA"/>
</dbReference>
<comment type="caution">
    <text evidence="1">The sequence shown here is derived from an EMBL/GenBank/DDBJ whole genome shotgun (WGS) entry which is preliminary data.</text>
</comment>